<organism evidence="6 7">
    <name type="scientific">Geodia barretti</name>
    <name type="common">Barrett's horny sponge</name>
    <dbReference type="NCBI Taxonomy" id="519541"/>
    <lineage>
        <taxon>Eukaryota</taxon>
        <taxon>Metazoa</taxon>
        <taxon>Porifera</taxon>
        <taxon>Demospongiae</taxon>
        <taxon>Heteroscleromorpha</taxon>
        <taxon>Tetractinellida</taxon>
        <taxon>Astrophorina</taxon>
        <taxon>Geodiidae</taxon>
        <taxon>Geodia</taxon>
    </lineage>
</organism>
<dbReference type="Gene3D" id="3.30.2350.10">
    <property type="entry name" value="Pseudouridine synthase"/>
    <property type="match status" value="1"/>
</dbReference>
<dbReference type="InterPro" id="IPR002501">
    <property type="entry name" value="PsdUridine_synth_N"/>
</dbReference>
<proteinExistence type="inferred from homology"/>
<dbReference type="HAMAP" id="MF_01080">
    <property type="entry name" value="TruB_bact"/>
    <property type="match status" value="1"/>
</dbReference>
<keyword evidence="4" id="KW-0413">Isomerase</keyword>
<dbReference type="InterPro" id="IPR014780">
    <property type="entry name" value="tRNA_psdUridine_synth_TruB"/>
</dbReference>
<sequence>MMRGIFAVAKPVGITSAKVTNIIKAVLVKEALTTDPDAGKRRGSSKIKVGHGGTLDKGASGVLVIAVGEDCKRLSAFLGSDKYYECVGKLGEATDTLDMDGEVVQETAWKHVSASGLSEALRTKFTGKISQTPPVYSALKHKGKRSSDLARKGIVFTPAEREVTVYSARLMEFQPPYFTISVHCSSGTYIRSIVHDLGQSVGSAAHVSKLCRTKQGPFDLSQALSESEWTYSKICRLIEKNNDRF</sequence>
<dbReference type="AlphaFoldDB" id="A0AA35SY78"/>
<comment type="similarity">
    <text evidence="1">Belongs to the pseudouridine synthase TruB family.</text>
</comment>
<dbReference type="GO" id="GO:1990481">
    <property type="term" value="P:mRNA pseudouridine synthesis"/>
    <property type="evidence" value="ECO:0007669"/>
    <property type="project" value="TreeGrafter"/>
</dbReference>
<gene>
    <name evidence="6" type="ORF">GBAR_LOCUS20814</name>
</gene>
<evidence type="ECO:0000259" key="5">
    <source>
        <dbReference type="Pfam" id="PF01509"/>
    </source>
</evidence>
<dbReference type="EMBL" id="CASHTH010002914">
    <property type="protein sequence ID" value="CAI8037231.1"/>
    <property type="molecule type" value="Genomic_DNA"/>
</dbReference>
<dbReference type="GO" id="GO:0003723">
    <property type="term" value="F:RNA binding"/>
    <property type="evidence" value="ECO:0007669"/>
    <property type="project" value="InterPro"/>
</dbReference>
<dbReference type="SUPFAM" id="SSF55120">
    <property type="entry name" value="Pseudouridine synthase"/>
    <property type="match status" value="1"/>
</dbReference>
<dbReference type="PANTHER" id="PTHR13767:SF2">
    <property type="entry name" value="PSEUDOURIDYLATE SYNTHASE TRUB1"/>
    <property type="match status" value="1"/>
</dbReference>
<dbReference type="EC" id="5.4.99.25" evidence="2"/>
<keyword evidence="7" id="KW-1185">Reference proteome</keyword>
<dbReference type="Pfam" id="PF01509">
    <property type="entry name" value="TruB_N"/>
    <property type="match status" value="1"/>
</dbReference>
<evidence type="ECO:0000313" key="6">
    <source>
        <dbReference type="EMBL" id="CAI8037231.1"/>
    </source>
</evidence>
<accession>A0AA35SY78</accession>
<protein>
    <recommendedName>
        <fullName evidence="2">tRNA pseudouridine(55) synthase</fullName>
        <ecNumber evidence="2">5.4.99.25</ecNumber>
    </recommendedName>
</protein>
<dbReference type="GO" id="GO:0005634">
    <property type="term" value="C:nucleus"/>
    <property type="evidence" value="ECO:0007669"/>
    <property type="project" value="TreeGrafter"/>
</dbReference>
<dbReference type="GO" id="GO:0006400">
    <property type="term" value="P:tRNA modification"/>
    <property type="evidence" value="ECO:0007669"/>
    <property type="project" value="TreeGrafter"/>
</dbReference>
<dbReference type="GO" id="GO:0160148">
    <property type="term" value="F:tRNA pseudouridine(55) synthase activity"/>
    <property type="evidence" value="ECO:0007669"/>
    <property type="project" value="UniProtKB-EC"/>
</dbReference>
<evidence type="ECO:0000313" key="7">
    <source>
        <dbReference type="Proteomes" id="UP001174909"/>
    </source>
</evidence>
<evidence type="ECO:0000256" key="4">
    <source>
        <dbReference type="ARBA" id="ARBA00023235"/>
    </source>
</evidence>
<dbReference type="InterPro" id="IPR020103">
    <property type="entry name" value="PsdUridine_synth_cat_dom_sf"/>
</dbReference>
<feature type="domain" description="Pseudouridine synthase II N-terminal" evidence="5">
    <location>
        <begin position="45"/>
        <end position="190"/>
    </location>
</feature>
<evidence type="ECO:0000256" key="3">
    <source>
        <dbReference type="ARBA" id="ARBA00022694"/>
    </source>
</evidence>
<dbReference type="NCBIfam" id="TIGR00431">
    <property type="entry name" value="TruB"/>
    <property type="match status" value="1"/>
</dbReference>
<evidence type="ECO:0000256" key="2">
    <source>
        <dbReference type="ARBA" id="ARBA00012787"/>
    </source>
</evidence>
<comment type="caution">
    <text evidence="6">The sequence shown here is derived from an EMBL/GenBank/DDBJ whole genome shotgun (WGS) entry which is preliminary data.</text>
</comment>
<dbReference type="PANTHER" id="PTHR13767">
    <property type="entry name" value="TRNA-PSEUDOURIDINE SYNTHASE"/>
    <property type="match status" value="1"/>
</dbReference>
<keyword evidence="3" id="KW-0819">tRNA processing</keyword>
<dbReference type="Proteomes" id="UP001174909">
    <property type="component" value="Unassembled WGS sequence"/>
</dbReference>
<reference evidence="6" key="1">
    <citation type="submission" date="2023-03" db="EMBL/GenBank/DDBJ databases">
        <authorList>
            <person name="Steffen K."/>
            <person name="Cardenas P."/>
        </authorList>
    </citation>
    <scope>NUCLEOTIDE SEQUENCE</scope>
</reference>
<evidence type="ECO:0000256" key="1">
    <source>
        <dbReference type="ARBA" id="ARBA00008999"/>
    </source>
</evidence>
<name>A0AA35SY78_GEOBA</name>